<keyword evidence="2" id="KW-1185">Reference proteome</keyword>
<feature type="non-terminal residue" evidence="1">
    <location>
        <position position="25"/>
    </location>
</feature>
<sequence>MVCAEYPNPKLSAPDIIKLPSEDPQ</sequence>
<accession>A0AAV4SR03</accession>
<dbReference type="AlphaFoldDB" id="A0AAV4SR03"/>
<dbReference type="Proteomes" id="UP001054945">
    <property type="component" value="Unassembled WGS sequence"/>
</dbReference>
<proteinExistence type="predicted"/>
<name>A0AAV4SR03_CAEEX</name>
<dbReference type="EMBL" id="BPLR01009976">
    <property type="protein sequence ID" value="GIY35887.1"/>
    <property type="molecule type" value="Genomic_DNA"/>
</dbReference>
<protein>
    <submittedName>
        <fullName evidence="1">Uncharacterized protein</fullName>
    </submittedName>
</protein>
<organism evidence="1 2">
    <name type="scientific">Caerostris extrusa</name>
    <name type="common">Bark spider</name>
    <name type="synonym">Caerostris bankana</name>
    <dbReference type="NCBI Taxonomy" id="172846"/>
    <lineage>
        <taxon>Eukaryota</taxon>
        <taxon>Metazoa</taxon>
        <taxon>Ecdysozoa</taxon>
        <taxon>Arthropoda</taxon>
        <taxon>Chelicerata</taxon>
        <taxon>Arachnida</taxon>
        <taxon>Araneae</taxon>
        <taxon>Araneomorphae</taxon>
        <taxon>Entelegynae</taxon>
        <taxon>Araneoidea</taxon>
        <taxon>Araneidae</taxon>
        <taxon>Caerostris</taxon>
    </lineage>
</organism>
<gene>
    <name evidence="1" type="ORF">CEXT_424891</name>
</gene>
<evidence type="ECO:0000313" key="2">
    <source>
        <dbReference type="Proteomes" id="UP001054945"/>
    </source>
</evidence>
<reference evidence="1 2" key="1">
    <citation type="submission" date="2021-06" db="EMBL/GenBank/DDBJ databases">
        <title>Caerostris extrusa draft genome.</title>
        <authorList>
            <person name="Kono N."/>
            <person name="Arakawa K."/>
        </authorList>
    </citation>
    <scope>NUCLEOTIDE SEQUENCE [LARGE SCALE GENOMIC DNA]</scope>
</reference>
<evidence type="ECO:0000313" key="1">
    <source>
        <dbReference type="EMBL" id="GIY35887.1"/>
    </source>
</evidence>
<comment type="caution">
    <text evidence="1">The sequence shown here is derived from an EMBL/GenBank/DDBJ whole genome shotgun (WGS) entry which is preliminary data.</text>
</comment>